<dbReference type="InterPro" id="IPR038563">
    <property type="entry name" value="Endonuclease_7_sf"/>
</dbReference>
<dbReference type="Gene3D" id="3.40.1800.10">
    <property type="entry name" value="His-Me finger endonucleases"/>
    <property type="match status" value="1"/>
</dbReference>
<dbReference type="EMBL" id="LAZR01000541">
    <property type="protein sequence ID" value="KKN64875.1"/>
    <property type="molecule type" value="Genomic_DNA"/>
</dbReference>
<dbReference type="InterPro" id="IPR004211">
    <property type="entry name" value="Endonuclease_7"/>
</dbReference>
<dbReference type="InterPro" id="IPR044925">
    <property type="entry name" value="His-Me_finger_sf"/>
</dbReference>
<evidence type="ECO:0000313" key="2">
    <source>
        <dbReference type="EMBL" id="KKN64875.1"/>
    </source>
</evidence>
<gene>
    <name evidence="2" type="ORF">LCGC14_0487090</name>
</gene>
<comment type="caution">
    <text evidence="2">The sequence shown here is derived from an EMBL/GenBank/DDBJ whole genome shotgun (WGS) entry which is preliminary data.</text>
</comment>
<name>A0A0F9S7J9_9ZZZZ</name>
<dbReference type="Pfam" id="PF02945">
    <property type="entry name" value="Endonuclease_7"/>
    <property type="match status" value="1"/>
</dbReference>
<organism evidence="2">
    <name type="scientific">marine sediment metagenome</name>
    <dbReference type="NCBI Taxonomy" id="412755"/>
    <lineage>
        <taxon>unclassified sequences</taxon>
        <taxon>metagenomes</taxon>
        <taxon>ecological metagenomes</taxon>
    </lineage>
</organism>
<protein>
    <recommendedName>
        <fullName evidence="3">Recombination endonuclease VII</fullName>
    </recommendedName>
</protein>
<feature type="region of interest" description="Disordered" evidence="1">
    <location>
        <begin position="45"/>
        <end position="83"/>
    </location>
</feature>
<sequence>MSRVGTKYCSRCDTRKSTGGFYRDRRRKDGLNIYCRECVSQQMKEYRKKNPDKNRRDRKNYRQKNRGEINRKKRVYRKTDRGRELKRRSELRCFYHMTLEQHRQLYENQKGRCGICRETLLYREVCTDHNHKTGEVRGLLCNHCNTGLGQFRDDPIKLKRAIKYLQRQR</sequence>
<dbReference type="AlphaFoldDB" id="A0A0F9S7J9"/>
<accession>A0A0F9S7J9</accession>
<proteinExistence type="predicted"/>
<reference evidence="2" key="1">
    <citation type="journal article" date="2015" name="Nature">
        <title>Complex archaea that bridge the gap between prokaryotes and eukaryotes.</title>
        <authorList>
            <person name="Spang A."/>
            <person name="Saw J.H."/>
            <person name="Jorgensen S.L."/>
            <person name="Zaremba-Niedzwiedzka K."/>
            <person name="Martijn J."/>
            <person name="Lind A.E."/>
            <person name="van Eijk R."/>
            <person name="Schleper C."/>
            <person name="Guy L."/>
            <person name="Ettema T.J."/>
        </authorList>
    </citation>
    <scope>NUCLEOTIDE SEQUENCE</scope>
</reference>
<evidence type="ECO:0008006" key="3">
    <source>
        <dbReference type="Google" id="ProtNLM"/>
    </source>
</evidence>
<feature type="compositionally biased region" description="Basic and acidic residues" evidence="1">
    <location>
        <begin position="45"/>
        <end position="55"/>
    </location>
</feature>
<evidence type="ECO:0000256" key="1">
    <source>
        <dbReference type="SAM" id="MobiDB-lite"/>
    </source>
</evidence>
<dbReference type="SUPFAM" id="SSF54060">
    <property type="entry name" value="His-Me finger endonucleases"/>
    <property type="match status" value="1"/>
</dbReference>